<accession>A0A9Q3C4B6</accession>
<dbReference type="Proteomes" id="UP000765509">
    <property type="component" value="Unassembled WGS sequence"/>
</dbReference>
<evidence type="ECO:0000313" key="2">
    <source>
        <dbReference type="Proteomes" id="UP000765509"/>
    </source>
</evidence>
<sequence>MSKEDQIILKPYANLESVLSSCQNSTPLESLCPIFLDRLNRILPYVCAQELTIQGRGYCHNPGKYPSQLVFMVIQAPPIYGQFGHIFIFMPFESSWQEIALWPYPIMAPGPYPASVAALANSLCHHSPGQYIIYGPGGSFTLPGATGPTNPIQGLWPTPFD</sequence>
<gene>
    <name evidence="1" type="ORF">O181_016433</name>
</gene>
<name>A0A9Q3C4B6_9BASI</name>
<proteinExistence type="predicted"/>
<protein>
    <submittedName>
        <fullName evidence="1">Uncharacterized protein</fullName>
    </submittedName>
</protein>
<keyword evidence="2" id="KW-1185">Reference proteome</keyword>
<comment type="caution">
    <text evidence="1">The sequence shown here is derived from an EMBL/GenBank/DDBJ whole genome shotgun (WGS) entry which is preliminary data.</text>
</comment>
<dbReference type="AlphaFoldDB" id="A0A9Q3C4B6"/>
<reference evidence="1" key="1">
    <citation type="submission" date="2021-03" db="EMBL/GenBank/DDBJ databases">
        <title>Draft genome sequence of rust myrtle Austropuccinia psidii MF-1, a brazilian biotype.</title>
        <authorList>
            <person name="Quecine M.C."/>
            <person name="Pachon D.M.R."/>
            <person name="Bonatelli M.L."/>
            <person name="Correr F.H."/>
            <person name="Franceschini L.M."/>
            <person name="Leite T.F."/>
            <person name="Margarido G.R.A."/>
            <person name="Almeida C.A."/>
            <person name="Ferrarezi J.A."/>
            <person name="Labate C.A."/>
        </authorList>
    </citation>
    <scope>NUCLEOTIDE SEQUENCE</scope>
    <source>
        <strain evidence="1">MF-1</strain>
    </source>
</reference>
<organism evidence="1 2">
    <name type="scientific">Austropuccinia psidii MF-1</name>
    <dbReference type="NCBI Taxonomy" id="1389203"/>
    <lineage>
        <taxon>Eukaryota</taxon>
        <taxon>Fungi</taxon>
        <taxon>Dikarya</taxon>
        <taxon>Basidiomycota</taxon>
        <taxon>Pucciniomycotina</taxon>
        <taxon>Pucciniomycetes</taxon>
        <taxon>Pucciniales</taxon>
        <taxon>Sphaerophragmiaceae</taxon>
        <taxon>Austropuccinia</taxon>
    </lineage>
</organism>
<evidence type="ECO:0000313" key="1">
    <source>
        <dbReference type="EMBL" id="MBW0476718.1"/>
    </source>
</evidence>
<dbReference type="EMBL" id="AVOT02004562">
    <property type="protein sequence ID" value="MBW0476718.1"/>
    <property type="molecule type" value="Genomic_DNA"/>
</dbReference>